<dbReference type="PANTHER" id="PTHR12901">
    <property type="entry name" value="SPERM PROTEIN HOMOLOG"/>
    <property type="match status" value="1"/>
</dbReference>
<dbReference type="RefSeq" id="WP_346246779.1">
    <property type="nucleotide sequence ID" value="NZ_JBDIZK010000006.1"/>
</dbReference>
<dbReference type="Pfam" id="PF03364">
    <property type="entry name" value="Polyketide_cyc"/>
    <property type="match status" value="1"/>
</dbReference>
<comment type="similarity">
    <text evidence="1">Belongs to the ribosome association toxin RatA family.</text>
</comment>
<dbReference type="EMBL" id="JBDIZK010000006">
    <property type="protein sequence ID" value="MEN3747769.1"/>
    <property type="molecule type" value="Genomic_DNA"/>
</dbReference>
<evidence type="ECO:0000313" key="4">
    <source>
        <dbReference type="Proteomes" id="UP001427805"/>
    </source>
</evidence>
<accession>A0ABV0B870</accession>
<evidence type="ECO:0000313" key="3">
    <source>
        <dbReference type="EMBL" id="MEN3747769.1"/>
    </source>
</evidence>
<evidence type="ECO:0000259" key="2">
    <source>
        <dbReference type="Pfam" id="PF03364"/>
    </source>
</evidence>
<name>A0ABV0B870_9SPHN</name>
<comment type="caution">
    <text evidence="3">The sequence shown here is derived from an EMBL/GenBank/DDBJ whole genome shotgun (WGS) entry which is preliminary data.</text>
</comment>
<dbReference type="CDD" id="cd07813">
    <property type="entry name" value="COQ10p_like"/>
    <property type="match status" value="1"/>
</dbReference>
<organism evidence="3 4">
    <name type="scientific">Sphingomonas rustica</name>
    <dbReference type="NCBI Taxonomy" id="3103142"/>
    <lineage>
        <taxon>Bacteria</taxon>
        <taxon>Pseudomonadati</taxon>
        <taxon>Pseudomonadota</taxon>
        <taxon>Alphaproteobacteria</taxon>
        <taxon>Sphingomonadales</taxon>
        <taxon>Sphingomonadaceae</taxon>
        <taxon>Sphingomonas</taxon>
    </lineage>
</organism>
<reference evidence="3 4" key="1">
    <citation type="submission" date="2024-05" db="EMBL/GenBank/DDBJ databases">
        <title>Sphingomonas sp. HF-S3 16S ribosomal RNA gene Genome sequencing and assembly.</title>
        <authorList>
            <person name="Lee H."/>
        </authorList>
    </citation>
    <scope>NUCLEOTIDE SEQUENCE [LARGE SCALE GENOMIC DNA]</scope>
    <source>
        <strain evidence="3 4">HF-S3</strain>
    </source>
</reference>
<dbReference type="Gene3D" id="3.30.530.20">
    <property type="match status" value="1"/>
</dbReference>
<dbReference type="InterPro" id="IPR023393">
    <property type="entry name" value="START-like_dom_sf"/>
</dbReference>
<proteinExistence type="inferred from homology"/>
<dbReference type="PANTHER" id="PTHR12901:SF10">
    <property type="entry name" value="COENZYME Q-BINDING PROTEIN COQ10, MITOCHONDRIAL"/>
    <property type="match status" value="1"/>
</dbReference>
<dbReference type="InterPro" id="IPR005031">
    <property type="entry name" value="COQ10_START"/>
</dbReference>
<feature type="domain" description="Coenzyme Q-binding protein COQ10 START" evidence="2">
    <location>
        <begin position="10"/>
        <end position="135"/>
    </location>
</feature>
<dbReference type="SUPFAM" id="SSF55961">
    <property type="entry name" value="Bet v1-like"/>
    <property type="match status" value="1"/>
</dbReference>
<protein>
    <submittedName>
        <fullName evidence="3">Type II toxin-antitoxin system RatA family toxin</fullName>
    </submittedName>
</protein>
<dbReference type="InterPro" id="IPR044996">
    <property type="entry name" value="COQ10-like"/>
</dbReference>
<dbReference type="Proteomes" id="UP001427805">
    <property type="component" value="Unassembled WGS sequence"/>
</dbReference>
<evidence type="ECO:0000256" key="1">
    <source>
        <dbReference type="ARBA" id="ARBA00008918"/>
    </source>
</evidence>
<sequence>MPKHSETRALPYSPEQMFELVADVARYPEFLPWVTAVRVRSQSETEMVADLIVGFKGLRESFASRVTKERPGHIRVDYVDGPLKYLNNDWTFRPDGKDGTLVDFSVDFAFKNRVFEMLAGQVFDRAVRKMVNAFEERAARLYGASGGAADSGISSSSATSAA</sequence>
<keyword evidence="4" id="KW-1185">Reference proteome</keyword>
<gene>
    <name evidence="3" type="ORF">TPR58_11370</name>
</gene>